<gene>
    <name evidence="1" type="ORF">PREVCOP_04601</name>
</gene>
<accession>D1PBM1</accession>
<evidence type="ECO:0000313" key="2">
    <source>
        <dbReference type="Proteomes" id="UP000004477"/>
    </source>
</evidence>
<dbReference type="STRING" id="537011.PREVCOP_04601"/>
<sequence>MATINDLKAKLIQEDKLMSIERINEIREKNILSYIKSFIGQQGDFIRPKTFSDITGISEHSISRILNASHLRPEQQLRWCLCIWNNWDKIVEELDKKHRAIHLKFDKKQFLEDFNQAFHHFSDIVYLMKDFNTLEENINIYQQKYCRKSYRNRNS</sequence>
<dbReference type="AlphaFoldDB" id="D1PBM1"/>
<dbReference type="HOGENOM" id="CLU_1729726_0_0_10"/>
<keyword evidence="2" id="KW-1185">Reference proteome</keyword>
<dbReference type="GeneID" id="69848834"/>
<reference evidence="1" key="1">
    <citation type="submission" date="2009-11" db="EMBL/GenBank/DDBJ databases">
        <authorList>
            <person name="Weinstock G."/>
            <person name="Sodergren E."/>
            <person name="Clifton S."/>
            <person name="Fulton L."/>
            <person name="Fulton B."/>
            <person name="Courtney L."/>
            <person name="Fronick C."/>
            <person name="Harrison M."/>
            <person name="Strong C."/>
            <person name="Farmer C."/>
            <person name="Delahaunty K."/>
            <person name="Markovic C."/>
            <person name="Hall O."/>
            <person name="Minx P."/>
            <person name="Tomlinson C."/>
            <person name="Mitreva M."/>
            <person name="Nelson J."/>
            <person name="Hou S."/>
            <person name="Wollam A."/>
            <person name="Pepin K.H."/>
            <person name="Johnson M."/>
            <person name="Bhonagiri V."/>
            <person name="Nash W.E."/>
            <person name="Warren W."/>
            <person name="Chinwalla A."/>
            <person name="Mardis E.R."/>
            <person name="Wilson R.K."/>
        </authorList>
    </citation>
    <scope>NUCLEOTIDE SEQUENCE [LARGE SCALE GENOMIC DNA]</scope>
    <source>
        <strain evidence="1">DSM 18205</strain>
    </source>
</reference>
<evidence type="ECO:0000313" key="1">
    <source>
        <dbReference type="EMBL" id="EFB35697.1"/>
    </source>
</evidence>
<proteinExistence type="predicted"/>
<name>D1PBM1_9BACT</name>
<dbReference type="EMBL" id="ACBX02000012">
    <property type="protein sequence ID" value="EFB35697.1"/>
    <property type="molecule type" value="Genomic_DNA"/>
</dbReference>
<comment type="caution">
    <text evidence="1">The sequence shown here is derived from an EMBL/GenBank/DDBJ whole genome shotgun (WGS) entry which is preliminary data.</text>
</comment>
<organism evidence="1 2">
    <name type="scientific">Segatella copri DSM 18205</name>
    <dbReference type="NCBI Taxonomy" id="537011"/>
    <lineage>
        <taxon>Bacteria</taxon>
        <taxon>Pseudomonadati</taxon>
        <taxon>Bacteroidota</taxon>
        <taxon>Bacteroidia</taxon>
        <taxon>Bacteroidales</taxon>
        <taxon>Prevotellaceae</taxon>
        <taxon>Segatella</taxon>
    </lineage>
</organism>
<protein>
    <submittedName>
        <fullName evidence="1">Uncharacterized protein</fullName>
    </submittedName>
</protein>
<dbReference type="Proteomes" id="UP000004477">
    <property type="component" value="Unassembled WGS sequence"/>
</dbReference>
<dbReference type="RefSeq" id="WP_006847314.1">
    <property type="nucleotide sequence ID" value="NZ_CP085932.1"/>
</dbReference>
<dbReference type="PaxDb" id="537011-PREVCOP_04601"/>